<dbReference type="OrthoDB" id="5338512at2759"/>
<dbReference type="EMBL" id="CH476598">
    <property type="protein sequence ID" value="EAU35515.1"/>
    <property type="molecule type" value="Genomic_DNA"/>
</dbReference>
<keyword evidence="2" id="KW-0812">Transmembrane</keyword>
<feature type="chain" id="PRO_5004170531" description="GPI transamidase component PIG-S" evidence="3">
    <location>
        <begin position="23"/>
        <end position="464"/>
    </location>
</feature>
<keyword evidence="3" id="KW-0732">Signal</keyword>
<feature type="transmembrane region" description="Helical" evidence="2">
    <location>
        <begin position="231"/>
        <end position="251"/>
    </location>
</feature>
<feature type="region of interest" description="Disordered" evidence="1">
    <location>
        <begin position="138"/>
        <end position="188"/>
    </location>
</feature>
<dbReference type="Proteomes" id="UP000007963">
    <property type="component" value="Unassembled WGS sequence"/>
</dbReference>
<name>Q0CRH1_ASPTN</name>
<feature type="region of interest" description="Disordered" evidence="1">
    <location>
        <begin position="330"/>
        <end position="364"/>
    </location>
</feature>
<organism evidence="4 5">
    <name type="scientific">Aspergillus terreus (strain NIH 2624 / FGSC A1156)</name>
    <dbReference type="NCBI Taxonomy" id="341663"/>
    <lineage>
        <taxon>Eukaryota</taxon>
        <taxon>Fungi</taxon>
        <taxon>Dikarya</taxon>
        <taxon>Ascomycota</taxon>
        <taxon>Pezizomycotina</taxon>
        <taxon>Eurotiomycetes</taxon>
        <taxon>Eurotiomycetidae</taxon>
        <taxon>Eurotiales</taxon>
        <taxon>Aspergillaceae</taxon>
        <taxon>Aspergillus</taxon>
        <taxon>Aspergillus subgen. Circumdati</taxon>
    </lineage>
</organism>
<gene>
    <name evidence="4" type="ORF">ATEG_03713</name>
</gene>
<evidence type="ECO:0000256" key="3">
    <source>
        <dbReference type="SAM" id="SignalP"/>
    </source>
</evidence>
<keyword evidence="2" id="KW-1133">Transmembrane helix</keyword>
<dbReference type="AlphaFoldDB" id="Q0CRH1"/>
<protein>
    <recommendedName>
        <fullName evidence="6">GPI transamidase component PIG-S</fullName>
    </recommendedName>
</protein>
<dbReference type="HOGENOM" id="CLU_035048_1_1_1"/>
<dbReference type="VEuPathDB" id="FungiDB:ATEG_03713"/>
<evidence type="ECO:0000313" key="5">
    <source>
        <dbReference type="Proteomes" id="UP000007963"/>
    </source>
</evidence>
<dbReference type="GeneID" id="4318207"/>
<accession>Q0CRH1</accession>
<reference evidence="5" key="1">
    <citation type="submission" date="2005-09" db="EMBL/GenBank/DDBJ databases">
        <title>Annotation of the Aspergillus terreus NIH2624 genome.</title>
        <authorList>
            <person name="Birren B.W."/>
            <person name="Lander E.S."/>
            <person name="Galagan J.E."/>
            <person name="Nusbaum C."/>
            <person name="Devon K."/>
            <person name="Henn M."/>
            <person name="Ma L.-J."/>
            <person name="Jaffe D.B."/>
            <person name="Butler J."/>
            <person name="Alvarez P."/>
            <person name="Gnerre S."/>
            <person name="Grabherr M."/>
            <person name="Kleber M."/>
            <person name="Mauceli E.W."/>
            <person name="Brockman W."/>
            <person name="Rounsley S."/>
            <person name="Young S.K."/>
            <person name="LaButti K."/>
            <person name="Pushparaj V."/>
            <person name="DeCaprio D."/>
            <person name="Crawford M."/>
            <person name="Koehrsen M."/>
            <person name="Engels R."/>
            <person name="Montgomery P."/>
            <person name="Pearson M."/>
            <person name="Howarth C."/>
            <person name="Larson L."/>
            <person name="Luoma S."/>
            <person name="White J."/>
            <person name="Alvarado L."/>
            <person name="Kodira C.D."/>
            <person name="Zeng Q."/>
            <person name="Oleary S."/>
            <person name="Yandava C."/>
            <person name="Denning D.W."/>
            <person name="Nierman W.C."/>
            <person name="Milne T."/>
            <person name="Madden K."/>
        </authorList>
    </citation>
    <scope>NUCLEOTIDE SEQUENCE [LARGE SCALE GENOMIC DNA]</scope>
    <source>
        <strain evidence="5">NIH 2624 / FGSC A1156</strain>
    </source>
</reference>
<evidence type="ECO:0000256" key="2">
    <source>
        <dbReference type="SAM" id="Phobius"/>
    </source>
</evidence>
<feature type="signal peptide" evidence="3">
    <location>
        <begin position="1"/>
        <end position="22"/>
    </location>
</feature>
<dbReference type="eggNOG" id="ENOG502SF4J">
    <property type="taxonomic scope" value="Eukaryota"/>
</dbReference>
<evidence type="ECO:0000256" key="1">
    <source>
        <dbReference type="SAM" id="MobiDB-lite"/>
    </source>
</evidence>
<sequence>MARRPTTLLLLTFIAAILPSHAASITRRDGNACPASYKTCSNANLLASFCCPTSSTCISLDQGSSVICCPEGQSCDYIEPIPCNVQLQNATLHPRNPVKTTKLNGKLPTCGDSCCPFGYSCNGSNVCVMDGVTTSSTATTASTQSTESTSSTKSAKTTEPTTTEKLPQSQSTSTLTTAKSTASDPPTITTDTTVPTFIYTSNYPRVSTSKVAVADSTTNFSSSCPSFPTGAVVAGFFPGAVCGAALALLLARCIRQYKARHLPASVRVAQNTKRTSTGTLIGISDPIPSEDSACRTDFLLSRPPKRNSDGARSMLHRTGTRVKSLFGGAPKITVQTPDGTTSVKEVPPPLPIMPRKAVPRRQPSTESIKVYTPPGVFASTAVLRPEPYPSAMIRPNTTFSDMIARSRDGAAPATPPKDHNGLRVPLNSPNYDSLLRAFQMAIILLTSRRRPTTSGTPTGPNRGR</sequence>
<evidence type="ECO:0008006" key="6">
    <source>
        <dbReference type="Google" id="ProtNLM"/>
    </source>
</evidence>
<dbReference type="RefSeq" id="XP_001212891.1">
    <property type="nucleotide sequence ID" value="XM_001212891.1"/>
</dbReference>
<keyword evidence="2" id="KW-0472">Membrane</keyword>
<dbReference type="OMA" id="SCCPFGY"/>
<evidence type="ECO:0000313" key="4">
    <source>
        <dbReference type="EMBL" id="EAU35515.1"/>
    </source>
</evidence>
<feature type="compositionally biased region" description="Polar residues" evidence="1">
    <location>
        <begin position="333"/>
        <end position="343"/>
    </location>
</feature>
<proteinExistence type="predicted"/>